<dbReference type="Proteomes" id="UP000287027">
    <property type="component" value="Chromosome"/>
</dbReference>
<reference evidence="3 4" key="1">
    <citation type="submission" date="2019-08" db="EMBL/GenBank/DDBJ databases">
        <title>Acetobacter oryzioeni sp. nov., isolated from Korean rice wine vinegar.</title>
        <authorList>
            <person name="Baek J.H."/>
            <person name="Kim K.H."/>
            <person name="Jeon C.O."/>
            <person name="Han D.M."/>
        </authorList>
    </citation>
    <scope>NUCLEOTIDE SEQUENCE [LARGE SCALE GENOMIC DNA]</scope>
    <source>
        <strain evidence="3 4">B6</strain>
    </source>
</reference>
<keyword evidence="2" id="KW-0472">Membrane</keyword>
<gene>
    <name evidence="3" type="ORF">EOV40_011560</name>
</gene>
<keyword evidence="2" id="KW-1133">Transmembrane helix</keyword>
<evidence type="ECO:0000256" key="1">
    <source>
        <dbReference type="SAM" id="MobiDB-lite"/>
    </source>
</evidence>
<dbReference type="KEGG" id="aoy:EOV40_011560"/>
<protein>
    <submittedName>
        <fullName evidence="3">Uncharacterized protein</fullName>
    </submittedName>
</protein>
<accession>A0A5B9GL56</accession>
<evidence type="ECO:0000313" key="3">
    <source>
        <dbReference type="EMBL" id="QEE86279.1"/>
    </source>
</evidence>
<evidence type="ECO:0000256" key="2">
    <source>
        <dbReference type="SAM" id="Phobius"/>
    </source>
</evidence>
<feature type="transmembrane region" description="Helical" evidence="2">
    <location>
        <begin position="132"/>
        <end position="153"/>
    </location>
</feature>
<keyword evidence="2" id="KW-0812">Transmembrane</keyword>
<feature type="transmembrane region" description="Helical" evidence="2">
    <location>
        <begin position="105"/>
        <end position="126"/>
    </location>
</feature>
<name>A0A5B9GL56_9PROT</name>
<organism evidence="3 4">
    <name type="scientific">Acetobacter oryzoeni</name>
    <dbReference type="NCBI Taxonomy" id="2500548"/>
    <lineage>
        <taxon>Bacteria</taxon>
        <taxon>Pseudomonadati</taxon>
        <taxon>Pseudomonadota</taxon>
        <taxon>Alphaproteobacteria</taxon>
        <taxon>Acetobacterales</taxon>
        <taxon>Acetobacteraceae</taxon>
        <taxon>Acetobacter</taxon>
    </lineage>
</organism>
<evidence type="ECO:0000313" key="4">
    <source>
        <dbReference type="Proteomes" id="UP000287027"/>
    </source>
</evidence>
<keyword evidence="4" id="KW-1185">Reference proteome</keyword>
<feature type="transmembrane region" description="Helical" evidence="2">
    <location>
        <begin position="72"/>
        <end position="98"/>
    </location>
</feature>
<dbReference type="EMBL" id="CP042808">
    <property type="protein sequence ID" value="QEE86279.1"/>
    <property type="molecule type" value="Genomic_DNA"/>
</dbReference>
<feature type="transmembrane region" description="Helical" evidence="2">
    <location>
        <begin position="160"/>
        <end position="179"/>
    </location>
</feature>
<proteinExistence type="predicted"/>
<sequence length="256" mass="29083">MTLGNIHESGRLSGFSSSRTTVQDTHHEKCGRAQFSTKINTLDIVLENLPNIYMFEYMKSHYFYDSDLVHEYIPFVVMINSAYNYAIASFALGFWVITKKLKEKCLSLVMGLYSLIIISCVIVFSFFNYGLFGSIIATGTILVALTYFAFIVSTSIKQKSIFWVVPAIFMIALIVIPFTQANTYIVGSSLANTHIGNFDASICQISTKLNEQKECKTYHIEMKINNYIYAKETEKGKINQFPTAGFYINYDTPKHK</sequence>
<dbReference type="RefSeq" id="WP_128106028.1">
    <property type="nucleotide sequence ID" value="NZ_CP042808.1"/>
</dbReference>
<feature type="region of interest" description="Disordered" evidence="1">
    <location>
        <begin position="1"/>
        <end position="20"/>
    </location>
</feature>
<dbReference type="AlphaFoldDB" id="A0A5B9GL56"/>